<dbReference type="InterPro" id="IPR044946">
    <property type="entry name" value="Restrct_endonuc_typeI_TRD_sf"/>
</dbReference>
<name>A0A2N9YIF3_9GAMM</name>
<dbReference type="SUPFAM" id="SSF116734">
    <property type="entry name" value="DNA methylase specificity domain"/>
    <property type="match status" value="2"/>
</dbReference>
<protein>
    <submittedName>
        <fullName evidence="5">Restriction endonuclease subunit S</fullName>
    </submittedName>
</protein>
<reference evidence="6" key="1">
    <citation type="submission" date="2016-12" db="EMBL/GenBank/DDBJ databases">
        <title>Complete Genome Sequence of Beggiatoa leptomitiformis D-401.</title>
        <authorList>
            <person name="Fomenkov A."/>
            <person name="Vincze T."/>
            <person name="Grabovich M."/>
            <person name="Anton B.P."/>
            <person name="Dubinina G."/>
            <person name="Orlova M."/>
            <person name="Belousova E."/>
            <person name="Roberts R.J."/>
        </authorList>
    </citation>
    <scope>NUCLEOTIDE SEQUENCE [LARGE SCALE GENOMIC DNA]</scope>
    <source>
        <strain evidence="6">D-401</strain>
    </source>
</reference>
<dbReference type="RefSeq" id="WP_062150914.1">
    <property type="nucleotide sequence ID" value="NZ_CP012373.2"/>
</dbReference>
<dbReference type="Pfam" id="PF01420">
    <property type="entry name" value="Methylase_S"/>
    <property type="match status" value="2"/>
</dbReference>
<dbReference type="EMBL" id="CP018889">
    <property type="protein sequence ID" value="AUI70298.1"/>
    <property type="molecule type" value="Genomic_DNA"/>
</dbReference>
<dbReference type="Proteomes" id="UP000234271">
    <property type="component" value="Chromosome"/>
</dbReference>
<evidence type="ECO:0000256" key="1">
    <source>
        <dbReference type="ARBA" id="ARBA00010923"/>
    </source>
</evidence>
<keyword evidence="5" id="KW-0255">Endonuclease</keyword>
<feature type="domain" description="Type I restriction modification DNA specificity" evidence="4">
    <location>
        <begin position="9"/>
        <end position="188"/>
    </location>
</feature>
<keyword evidence="2" id="KW-0680">Restriction system</keyword>
<evidence type="ECO:0000259" key="4">
    <source>
        <dbReference type="Pfam" id="PF01420"/>
    </source>
</evidence>
<keyword evidence="3" id="KW-0238">DNA-binding</keyword>
<dbReference type="GO" id="GO:0003677">
    <property type="term" value="F:DNA binding"/>
    <property type="evidence" value="ECO:0007669"/>
    <property type="project" value="UniProtKB-KW"/>
</dbReference>
<dbReference type="InterPro" id="IPR052021">
    <property type="entry name" value="Type-I_RS_S_subunit"/>
</dbReference>
<comment type="similarity">
    <text evidence="1">Belongs to the type-I restriction system S methylase family.</text>
</comment>
<keyword evidence="5" id="KW-0540">Nuclease</keyword>
<accession>A0A2N9YIF3</accession>
<dbReference type="GO" id="GO:0009307">
    <property type="term" value="P:DNA restriction-modification system"/>
    <property type="evidence" value="ECO:0007669"/>
    <property type="project" value="UniProtKB-KW"/>
</dbReference>
<feature type="domain" description="Type I restriction modification DNA specificity" evidence="4">
    <location>
        <begin position="221"/>
        <end position="370"/>
    </location>
</feature>
<evidence type="ECO:0000256" key="3">
    <source>
        <dbReference type="ARBA" id="ARBA00023125"/>
    </source>
</evidence>
<dbReference type="PANTHER" id="PTHR30408:SF12">
    <property type="entry name" value="TYPE I RESTRICTION ENZYME MJAVIII SPECIFICITY SUBUNIT"/>
    <property type="match status" value="1"/>
</dbReference>
<dbReference type="OrthoDB" id="9798929at2"/>
<dbReference type="AlphaFoldDB" id="A0A2N9YIF3"/>
<keyword evidence="6" id="KW-1185">Reference proteome</keyword>
<organism evidence="5 6">
    <name type="scientific">Beggiatoa leptomitoformis</name>
    <dbReference type="NCBI Taxonomy" id="288004"/>
    <lineage>
        <taxon>Bacteria</taxon>
        <taxon>Pseudomonadati</taxon>
        <taxon>Pseudomonadota</taxon>
        <taxon>Gammaproteobacteria</taxon>
        <taxon>Thiotrichales</taxon>
        <taxon>Thiotrichaceae</taxon>
        <taxon>Beggiatoa</taxon>
    </lineage>
</organism>
<dbReference type="REBASE" id="231446">
    <property type="entry name" value="S.Ble401ORF17405P"/>
</dbReference>
<evidence type="ECO:0000313" key="5">
    <source>
        <dbReference type="EMBL" id="AUI70298.1"/>
    </source>
</evidence>
<evidence type="ECO:0000313" key="6">
    <source>
        <dbReference type="Proteomes" id="UP000234271"/>
    </source>
</evidence>
<proteinExistence type="inferred from homology"/>
<dbReference type="GO" id="GO:0004519">
    <property type="term" value="F:endonuclease activity"/>
    <property type="evidence" value="ECO:0007669"/>
    <property type="project" value="UniProtKB-KW"/>
</dbReference>
<keyword evidence="5" id="KW-0378">Hydrolase</keyword>
<dbReference type="Gene3D" id="3.90.220.20">
    <property type="entry name" value="DNA methylase specificity domains"/>
    <property type="match status" value="2"/>
</dbReference>
<dbReference type="CDD" id="cd17500">
    <property type="entry name" value="RMtype1_S_MmaGORF2198P_TRD1-CR1_like"/>
    <property type="match status" value="1"/>
</dbReference>
<gene>
    <name evidence="5" type="ORF">BLE401_17400</name>
</gene>
<dbReference type="InterPro" id="IPR000055">
    <property type="entry name" value="Restrct_endonuc_typeI_TRD"/>
</dbReference>
<dbReference type="PANTHER" id="PTHR30408">
    <property type="entry name" value="TYPE-1 RESTRICTION ENZYME ECOKI SPECIFICITY PROTEIN"/>
    <property type="match status" value="1"/>
</dbReference>
<evidence type="ECO:0000256" key="2">
    <source>
        <dbReference type="ARBA" id="ARBA00022747"/>
    </source>
</evidence>
<dbReference type="Gene3D" id="1.10.287.1120">
    <property type="entry name" value="Bipartite methylase S protein"/>
    <property type="match status" value="1"/>
</dbReference>
<sequence length="420" mass="47485">MLDKQEMQKEWQSNKIEELCLKITSGGTPSRKNPSFYENGTINWIKTGELKDWYINSSSEKITLEAIDKSSAKIFPSKTVLLAMYGDGRTIGSLGILKHSAATNQACCAMILDETKCIPLFLFYSLMFNREKLISLALGGSQRNLNAKTIRNFTIKTPSIPTQQKIASILSAYDDLIENNTRRIQILEEMARRIYEEWFVHFRFPNHENIKLVESELGLIPEGWEVVALQSLYETASGGTPSRKNPAFFDGNINWVKTQELNDGFIFETNEKITEEGLKSSSAKLFQKETVLVAMYGATIGALGILDFPSTTNQACCAIISSKKFFGFEYAFLTLLVRRTELIELRAGAAQQNINQITVKNFRMLKPNLTTLSLFNEIANPILKQVRILQKKNNILRKIRDLLLPKLISGEIDVSEFPDP</sequence>